<gene>
    <name evidence="2" type="ORF">FPRO05_03940</name>
</gene>
<evidence type="ECO:0000313" key="2">
    <source>
        <dbReference type="EMBL" id="RBA12490.1"/>
    </source>
</evidence>
<proteinExistence type="predicted"/>
<feature type="compositionally biased region" description="Polar residues" evidence="1">
    <location>
        <begin position="61"/>
        <end position="79"/>
    </location>
</feature>
<evidence type="ECO:0000313" key="3">
    <source>
        <dbReference type="Proteomes" id="UP000251714"/>
    </source>
</evidence>
<organism evidence="2 3">
    <name type="scientific">Gibberella intermedia</name>
    <name type="common">Bulb rot disease fungus</name>
    <name type="synonym">Fusarium proliferatum</name>
    <dbReference type="NCBI Taxonomy" id="948311"/>
    <lineage>
        <taxon>Eukaryota</taxon>
        <taxon>Fungi</taxon>
        <taxon>Dikarya</taxon>
        <taxon>Ascomycota</taxon>
        <taxon>Pezizomycotina</taxon>
        <taxon>Sordariomycetes</taxon>
        <taxon>Hypocreomycetidae</taxon>
        <taxon>Hypocreales</taxon>
        <taxon>Nectriaceae</taxon>
        <taxon>Fusarium</taxon>
        <taxon>Fusarium fujikuroi species complex</taxon>
    </lineage>
</organism>
<comment type="caution">
    <text evidence="2">The sequence shown here is derived from an EMBL/GenBank/DDBJ whole genome shotgun (WGS) entry which is preliminary data.</text>
</comment>
<sequence length="177" mass="20126">MNPSMDLIRSPRNKRHKKTIRLNDNLLIQLPLLHQRPRTTSTGTTSKLLPRPHNPLRPHSDTSLGISSTADTIRYTQTRHGPAPIPRQAGREHESLAGRKGPHAAVWRAKEWVFGDELHVGRRLFEAHNDIVVGQHGRVGLDVSEDDFRRHAARDRDSDEYLMFRPHGLQQSSLGQV</sequence>
<evidence type="ECO:0000256" key="1">
    <source>
        <dbReference type="SAM" id="MobiDB-lite"/>
    </source>
</evidence>
<accession>A0A365MVC1</accession>
<feature type="region of interest" description="Disordered" evidence="1">
    <location>
        <begin position="35"/>
        <end position="101"/>
    </location>
</feature>
<dbReference type="AlphaFoldDB" id="A0A365MVC1"/>
<name>A0A365MVC1_GIBIN</name>
<feature type="compositionally biased region" description="Polar residues" evidence="1">
    <location>
        <begin position="38"/>
        <end position="47"/>
    </location>
</feature>
<dbReference type="EMBL" id="PKMI01000039">
    <property type="protein sequence ID" value="RBA12490.1"/>
    <property type="molecule type" value="Genomic_DNA"/>
</dbReference>
<protein>
    <submittedName>
        <fullName evidence="2">Uncharacterized protein</fullName>
    </submittedName>
</protein>
<dbReference type="Proteomes" id="UP000251714">
    <property type="component" value="Unassembled WGS sequence"/>
</dbReference>
<reference evidence="2 3" key="1">
    <citation type="submission" date="2017-12" db="EMBL/GenBank/DDBJ databases">
        <title>Genome sequence of the mycotoxigenic crop pathogen Fusarium proliferatum, strain ITEM 2341 from Date Palm.</title>
        <authorList>
            <person name="Almiman B.F."/>
            <person name="Shittu T.A."/>
            <person name="Muthumeenakshi S."/>
            <person name="Baroncelli R."/>
            <person name="Sreenivasaprasada S."/>
        </authorList>
    </citation>
    <scope>NUCLEOTIDE SEQUENCE [LARGE SCALE GENOMIC DNA]</scope>
    <source>
        <strain evidence="2 3">ITEM 2341</strain>
    </source>
</reference>